<dbReference type="EMBL" id="CP019728">
    <property type="protein sequence ID" value="AQS54157.1"/>
    <property type="molecule type" value="Genomic_DNA"/>
</dbReference>
<dbReference type="STRING" id="708126.BW727_101833"/>
<dbReference type="Pfam" id="PF01281">
    <property type="entry name" value="Ribosomal_L9_N"/>
    <property type="match status" value="1"/>
</dbReference>
<keyword evidence="5 8" id="KW-0689">Ribosomal protein</keyword>
<dbReference type="InterPro" id="IPR020069">
    <property type="entry name" value="Ribosomal_bL9_C"/>
</dbReference>
<evidence type="ECO:0000256" key="2">
    <source>
        <dbReference type="ARBA" id="ARBA00010605"/>
    </source>
</evidence>
<dbReference type="AlphaFoldDB" id="A0A1S6IRI0"/>
<comment type="function">
    <text evidence="1 8">Binds to the 23S rRNA.</text>
</comment>
<dbReference type="SUPFAM" id="SSF55658">
    <property type="entry name" value="L9 N-domain-like"/>
    <property type="match status" value="1"/>
</dbReference>
<evidence type="ECO:0000313" key="11">
    <source>
        <dbReference type="Proteomes" id="UP000188993"/>
    </source>
</evidence>
<dbReference type="Gene3D" id="3.10.430.100">
    <property type="entry name" value="Ribosomal protein L9, C-terminal domain"/>
    <property type="match status" value="1"/>
</dbReference>
<organism evidence="10 11">
    <name type="scientific">Jeotgalibaca dankookensis</name>
    <dbReference type="NCBI Taxonomy" id="708126"/>
    <lineage>
        <taxon>Bacteria</taxon>
        <taxon>Bacillati</taxon>
        <taxon>Bacillota</taxon>
        <taxon>Bacilli</taxon>
        <taxon>Lactobacillales</taxon>
        <taxon>Carnobacteriaceae</taxon>
        <taxon>Jeotgalibaca</taxon>
    </lineage>
</organism>
<dbReference type="GO" id="GO:0006412">
    <property type="term" value="P:translation"/>
    <property type="evidence" value="ECO:0007669"/>
    <property type="project" value="UniProtKB-UniRule"/>
</dbReference>
<reference evidence="10 11" key="1">
    <citation type="journal article" date="2014" name="Int. J. Syst. Evol. Microbiol.">
        <title>Jeotgalibaca dankookensis gen. nov., sp. nov., a member of the family Carnobacteriaceae, isolated from seujeot (Korean traditional food).</title>
        <authorList>
            <person name="Lee D.G."/>
            <person name="Trujillo M.E."/>
            <person name="Kang H."/>
            <person name="Ahn T.Y."/>
        </authorList>
    </citation>
    <scope>NUCLEOTIDE SEQUENCE [LARGE SCALE GENOMIC DNA]</scope>
    <source>
        <strain evidence="10 11">EX-07</strain>
    </source>
</reference>
<keyword evidence="11" id="KW-1185">Reference proteome</keyword>
<dbReference type="RefSeq" id="WP_062467835.1">
    <property type="nucleotide sequence ID" value="NZ_BBYN01000003.1"/>
</dbReference>
<evidence type="ECO:0000256" key="7">
    <source>
        <dbReference type="ARBA" id="ARBA00035292"/>
    </source>
</evidence>
<name>A0A1S6IRI0_9LACT</name>
<dbReference type="KEGG" id="jda:BW727_101833"/>
<dbReference type="OrthoDB" id="9788336at2"/>
<gene>
    <name evidence="8 10" type="primary">rplI</name>
    <name evidence="10" type="ORF">BW727_101833</name>
</gene>
<evidence type="ECO:0000256" key="5">
    <source>
        <dbReference type="ARBA" id="ARBA00022980"/>
    </source>
</evidence>
<evidence type="ECO:0000313" key="10">
    <source>
        <dbReference type="EMBL" id="AQS54157.1"/>
    </source>
</evidence>
<accession>A0A1S6IRI0</accession>
<dbReference type="InterPro" id="IPR020594">
    <property type="entry name" value="Ribosomal_bL9_bac/chp"/>
</dbReference>
<dbReference type="InterPro" id="IPR036935">
    <property type="entry name" value="Ribosomal_bL9_N_sf"/>
</dbReference>
<dbReference type="FunFam" id="3.10.430.100:FF:000002">
    <property type="entry name" value="50S ribosomal protein L9"/>
    <property type="match status" value="1"/>
</dbReference>
<dbReference type="InterPro" id="IPR020070">
    <property type="entry name" value="Ribosomal_bL9_N"/>
</dbReference>
<evidence type="ECO:0000256" key="3">
    <source>
        <dbReference type="ARBA" id="ARBA00022730"/>
    </source>
</evidence>
<dbReference type="InterPro" id="IPR000244">
    <property type="entry name" value="Ribosomal_bL9"/>
</dbReference>
<dbReference type="InterPro" id="IPR036791">
    <property type="entry name" value="Ribosomal_bL9_C_sf"/>
</dbReference>
<keyword evidence="6 8" id="KW-0687">Ribonucleoprotein</keyword>
<dbReference type="Pfam" id="PF03948">
    <property type="entry name" value="Ribosomal_L9_C"/>
    <property type="match status" value="1"/>
</dbReference>
<dbReference type="NCBIfam" id="TIGR00158">
    <property type="entry name" value="L9"/>
    <property type="match status" value="1"/>
</dbReference>
<dbReference type="GO" id="GO:0019843">
    <property type="term" value="F:rRNA binding"/>
    <property type="evidence" value="ECO:0007669"/>
    <property type="project" value="UniProtKB-UniRule"/>
</dbReference>
<dbReference type="Gene3D" id="3.40.5.10">
    <property type="entry name" value="Ribosomal protein L9, N-terminal domain"/>
    <property type="match status" value="1"/>
</dbReference>
<dbReference type="InterPro" id="IPR009027">
    <property type="entry name" value="Ribosomal_bL9/RNase_H1_N"/>
</dbReference>
<dbReference type="Proteomes" id="UP000188993">
    <property type="component" value="Chromosome"/>
</dbReference>
<evidence type="ECO:0000256" key="4">
    <source>
        <dbReference type="ARBA" id="ARBA00022884"/>
    </source>
</evidence>
<dbReference type="GO" id="GO:0005840">
    <property type="term" value="C:ribosome"/>
    <property type="evidence" value="ECO:0007669"/>
    <property type="project" value="UniProtKB-KW"/>
</dbReference>
<comment type="similarity">
    <text evidence="2 8">Belongs to the bacterial ribosomal protein bL9 family.</text>
</comment>
<dbReference type="PANTHER" id="PTHR21368">
    <property type="entry name" value="50S RIBOSOMAL PROTEIN L9"/>
    <property type="match status" value="1"/>
</dbReference>
<evidence type="ECO:0000256" key="8">
    <source>
        <dbReference type="HAMAP-Rule" id="MF_00503"/>
    </source>
</evidence>
<evidence type="ECO:0000259" key="9">
    <source>
        <dbReference type="PROSITE" id="PS00651"/>
    </source>
</evidence>
<sequence length="150" mass="16791">MKVIFLQDVKGKGKKGEVKDVAVGYAQNYLIKNGLAKEATKSSISALDAQKKAQDKKEQEALEEAKELKGFLEKEETVIELTAKSGEDGRLFGSITSKQIAEQLKKQYNVKIDRRKIDLKEPIRSLGFTKMDVRLHTDVTATLTVHVVEE</sequence>
<dbReference type="SUPFAM" id="SSF55653">
    <property type="entry name" value="Ribosomal protein L9 C-domain"/>
    <property type="match status" value="1"/>
</dbReference>
<feature type="domain" description="Ribosomal protein L9" evidence="9">
    <location>
        <begin position="13"/>
        <end position="40"/>
    </location>
</feature>
<evidence type="ECO:0000256" key="1">
    <source>
        <dbReference type="ARBA" id="ARBA00003058"/>
    </source>
</evidence>
<dbReference type="PROSITE" id="PS00651">
    <property type="entry name" value="RIBOSOMAL_L9"/>
    <property type="match status" value="1"/>
</dbReference>
<evidence type="ECO:0000256" key="6">
    <source>
        <dbReference type="ARBA" id="ARBA00023274"/>
    </source>
</evidence>
<keyword evidence="4 8" id="KW-0694">RNA-binding</keyword>
<dbReference type="HAMAP" id="MF_00503">
    <property type="entry name" value="Ribosomal_bL9"/>
    <property type="match status" value="1"/>
</dbReference>
<protein>
    <recommendedName>
        <fullName evidence="7 8">Large ribosomal subunit protein bL9</fullName>
    </recommendedName>
</protein>
<keyword evidence="3 8" id="KW-0699">rRNA-binding</keyword>
<dbReference type="GO" id="GO:0003735">
    <property type="term" value="F:structural constituent of ribosome"/>
    <property type="evidence" value="ECO:0007669"/>
    <property type="project" value="InterPro"/>
</dbReference>
<dbReference type="FunFam" id="3.40.5.10:FF:000002">
    <property type="entry name" value="50S ribosomal protein L9"/>
    <property type="match status" value="1"/>
</dbReference>
<dbReference type="GO" id="GO:1990904">
    <property type="term" value="C:ribonucleoprotein complex"/>
    <property type="evidence" value="ECO:0007669"/>
    <property type="project" value="UniProtKB-KW"/>
</dbReference>
<proteinExistence type="inferred from homology"/>